<dbReference type="InterPro" id="IPR056008">
    <property type="entry name" value="DUF7586"/>
</dbReference>
<dbReference type="InterPro" id="IPR012338">
    <property type="entry name" value="Beta-lactam/transpept-like"/>
</dbReference>
<dbReference type="EMBL" id="JBHSXS010000035">
    <property type="protein sequence ID" value="MFC6885213.1"/>
    <property type="molecule type" value="Genomic_DNA"/>
</dbReference>
<dbReference type="SUPFAM" id="SSF56601">
    <property type="entry name" value="beta-lactamase/transpeptidase-like"/>
    <property type="match status" value="1"/>
</dbReference>
<evidence type="ECO:0000259" key="1">
    <source>
        <dbReference type="Pfam" id="PF00144"/>
    </source>
</evidence>
<reference evidence="4" key="1">
    <citation type="journal article" date="2019" name="Int. J. Syst. Evol. Microbiol.">
        <title>The Global Catalogue of Microorganisms (GCM) 10K type strain sequencing project: providing services to taxonomists for standard genome sequencing and annotation.</title>
        <authorList>
            <consortium name="The Broad Institute Genomics Platform"/>
            <consortium name="The Broad Institute Genome Sequencing Center for Infectious Disease"/>
            <person name="Wu L."/>
            <person name="Ma J."/>
        </authorList>
    </citation>
    <scope>NUCLEOTIDE SEQUENCE [LARGE SCALE GENOMIC DNA]</scope>
    <source>
        <strain evidence="4">JCM 3369</strain>
    </source>
</reference>
<protein>
    <submittedName>
        <fullName evidence="3">Serine hydrolase</fullName>
    </submittedName>
</protein>
<keyword evidence="4" id="KW-1185">Reference proteome</keyword>
<dbReference type="PANTHER" id="PTHR46825">
    <property type="entry name" value="D-ALANYL-D-ALANINE-CARBOXYPEPTIDASE/ENDOPEPTIDASE AMPH"/>
    <property type="match status" value="1"/>
</dbReference>
<comment type="caution">
    <text evidence="3">The sequence shown here is derived from an EMBL/GenBank/DDBJ whole genome shotgun (WGS) entry which is preliminary data.</text>
</comment>
<feature type="domain" description="DUF7586" evidence="2">
    <location>
        <begin position="364"/>
        <end position="447"/>
    </location>
</feature>
<proteinExistence type="predicted"/>
<dbReference type="GO" id="GO:0016787">
    <property type="term" value="F:hydrolase activity"/>
    <property type="evidence" value="ECO:0007669"/>
    <property type="project" value="UniProtKB-KW"/>
</dbReference>
<dbReference type="Pfam" id="PF00144">
    <property type="entry name" value="Beta-lactamase"/>
    <property type="match status" value="1"/>
</dbReference>
<feature type="domain" description="Beta-lactamase-related" evidence="1">
    <location>
        <begin position="30"/>
        <end position="348"/>
    </location>
</feature>
<dbReference type="InterPro" id="IPR001466">
    <property type="entry name" value="Beta-lactam-related"/>
</dbReference>
<name>A0ABW2CTV3_9ACTN</name>
<evidence type="ECO:0000259" key="2">
    <source>
        <dbReference type="Pfam" id="PF24491"/>
    </source>
</evidence>
<dbReference type="PANTHER" id="PTHR46825:SF7">
    <property type="entry name" value="D-ALANYL-D-ALANINE CARBOXYPEPTIDASE"/>
    <property type="match status" value="1"/>
</dbReference>
<gene>
    <name evidence="3" type="ORF">ACFQKB_36030</name>
</gene>
<sequence>MTLEPGPGPSTPESAPEALLPGTERALLRRLAEAQANGRAPSVAAAVVRDGRTVWTGSRGRVDGLPPTPGTQYRIGSITKSFVGVLVMRLRDEGLLGLDDPLDEHVPGTPVGDRTIGRLLSHAGGLAAEPPGEWWERTPGKDWPELAAGLGPDEARFPAGREFHYTNLGFGLLGQVVAGLRGKPWNEALREEILLPLEMARTTHRPAAPHATGYAVHPWADVLLEEPEHDARAMAPAGQLWSTAADLARWVAFVGGDTGGVLAPDTLAEMRAPQTVEDAGAWTSGYGLGLQLRRDRGMRLAGHTGSMPGFRATVWTDPDEGAGAVVLANATSAVPVAAVAADLVHLVAEREPRLPEWTPLADADPALVELTGAWYWGPAPYTLRLLRDGWLSLVPAALDASAGRFRPGPDGTWTGLDGYHTGETLKIVRRPDGTVSHLDLNTFVLTRAPYDPSAPIPGGLDERGWAGRAGA</sequence>
<dbReference type="RefSeq" id="WP_160825878.1">
    <property type="nucleotide sequence ID" value="NZ_JBHSXS010000035.1"/>
</dbReference>
<evidence type="ECO:0000313" key="4">
    <source>
        <dbReference type="Proteomes" id="UP001596380"/>
    </source>
</evidence>
<dbReference type="Gene3D" id="3.40.710.10">
    <property type="entry name" value="DD-peptidase/beta-lactamase superfamily"/>
    <property type="match status" value="1"/>
</dbReference>
<dbReference type="Pfam" id="PF24491">
    <property type="entry name" value="DUF7586"/>
    <property type="match status" value="1"/>
</dbReference>
<dbReference type="InterPro" id="IPR050491">
    <property type="entry name" value="AmpC-like"/>
</dbReference>
<accession>A0ABW2CTV3</accession>
<dbReference type="Proteomes" id="UP001596380">
    <property type="component" value="Unassembled WGS sequence"/>
</dbReference>
<organism evidence="3 4">
    <name type="scientific">Actinomadura yumaensis</name>
    <dbReference type="NCBI Taxonomy" id="111807"/>
    <lineage>
        <taxon>Bacteria</taxon>
        <taxon>Bacillati</taxon>
        <taxon>Actinomycetota</taxon>
        <taxon>Actinomycetes</taxon>
        <taxon>Streptosporangiales</taxon>
        <taxon>Thermomonosporaceae</taxon>
        <taxon>Actinomadura</taxon>
    </lineage>
</organism>
<evidence type="ECO:0000313" key="3">
    <source>
        <dbReference type="EMBL" id="MFC6885213.1"/>
    </source>
</evidence>
<keyword evidence="3" id="KW-0378">Hydrolase</keyword>